<feature type="region of interest" description="Disordered" evidence="2">
    <location>
        <begin position="2827"/>
        <end position="2861"/>
    </location>
</feature>
<dbReference type="STRING" id="50990.A0A4R5XHN6"/>
<feature type="coiled-coil region" evidence="1">
    <location>
        <begin position="1716"/>
        <end position="1750"/>
    </location>
</feature>
<feature type="compositionally biased region" description="Polar residues" evidence="2">
    <location>
        <begin position="315"/>
        <end position="337"/>
    </location>
</feature>
<proteinExistence type="predicted"/>
<feature type="region of interest" description="Disordered" evidence="2">
    <location>
        <begin position="364"/>
        <end position="404"/>
    </location>
</feature>
<feature type="region of interest" description="Disordered" evidence="2">
    <location>
        <begin position="2745"/>
        <end position="2777"/>
    </location>
</feature>
<feature type="compositionally biased region" description="Basic and acidic residues" evidence="2">
    <location>
        <begin position="1383"/>
        <end position="1401"/>
    </location>
</feature>
<accession>A0A4R5XHN6</accession>
<feature type="compositionally biased region" description="Polar residues" evidence="2">
    <location>
        <begin position="1078"/>
        <end position="1092"/>
    </location>
</feature>
<feature type="coiled-coil region" evidence="1">
    <location>
        <begin position="2499"/>
        <end position="2540"/>
    </location>
</feature>
<feature type="compositionally biased region" description="Basic and acidic residues" evidence="2">
    <location>
        <begin position="158"/>
        <end position="174"/>
    </location>
</feature>
<feature type="region of interest" description="Disordered" evidence="2">
    <location>
        <begin position="315"/>
        <end position="352"/>
    </location>
</feature>
<keyword evidence="1" id="KW-0175">Coiled coil</keyword>
<feature type="compositionally biased region" description="Basic and acidic residues" evidence="2">
    <location>
        <begin position="2829"/>
        <end position="2861"/>
    </location>
</feature>
<evidence type="ECO:0000256" key="2">
    <source>
        <dbReference type="SAM" id="MobiDB-lite"/>
    </source>
</evidence>
<feature type="compositionally biased region" description="Basic and acidic residues" evidence="2">
    <location>
        <begin position="1327"/>
        <end position="1336"/>
    </location>
</feature>
<dbReference type="Gene3D" id="3.30.160.60">
    <property type="entry name" value="Classic Zinc Finger"/>
    <property type="match status" value="1"/>
</dbReference>
<feature type="region of interest" description="Disordered" evidence="2">
    <location>
        <begin position="1078"/>
        <end position="1180"/>
    </location>
</feature>
<evidence type="ECO:0000313" key="3">
    <source>
        <dbReference type="EMBL" id="TDL29787.1"/>
    </source>
</evidence>
<feature type="region of interest" description="Disordered" evidence="2">
    <location>
        <begin position="103"/>
        <end position="244"/>
    </location>
</feature>
<feature type="compositionally biased region" description="Basic and acidic residues" evidence="2">
    <location>
        <begin position="129"/>
        <end position="148"/>
    </location>
</feature>
<feature type="coiled-coil region" evidence="1">
    <location>
        <begin position="2587"/>
        <end position="2614"/>
    </location>
</feature>
<feature type="region of interest" description="Disordered" evidence="2">
    <location>
        <begin position="1280"/>
        <end position="1412"/>
    </location>
</feature>
<gene>
    <name evidence="3" type="ORF">BD410DRAFT_823802</name>
</gene>
<dbReference type="EMBL" id="ML170156">
    <property type="protein sequence ID" value="TDL29787.1"/>
    <property type="molecule type" value="Genomic_DNA"/>
</dbReference>
<feature type="compositionally biased region" description="Basic and acidic residues" evidence="2">
    <location>
        <begin position="197"/>
        <end position="209"/>
    </location>
</feature>
<evidence type="ECO:0000256" key="1">
    <source>
        <dbReference type="SAM" id="Coils"/>
    </source>
</evidence>
<sequence>MRTHNVFVAIAYSSAEKYTRIVEQSSADGPSDEIVHDVERLKLPQPDSIIVKGHEQVHLSWEMGAVGYNEFCNSLHNVLQEISNVKSDLLHELTIDKVIILGDSPEDQSPNEPTGTHSGATQTNPTGRQSEKRPRISEQDAIQDDAKRPMKRACGFSEPDKSKKGSNRGRKETTHLLVGDVRPSKQHSCPTPGCQKVFDRPGKLKEHLSQKKCGPVSKAKKKSVSTGKSSAPAKQIQKPIPTPDPNAQLTFKYYHSYPPLAGRPYVCVPYAFQAYAAPPIFVNPLIAPQPNSSAINNAPTQLPHSLIAPEGSKISSASTTRSAPVSQETITLESSGSRCEDAGPNQATFNRPERGTTLHETVVNEQEVPSGCQECNSLSSGTARGNSPVSEHPGISNSQDHVECGDEPERVFTADLEAHHASDGSPNEILLATSTVSTETQTGEKDIGNSADNQTPDGSSNEISDGQLATSTASTCNVTDDKNSGIDNANSQHEPKDATDATKDCQIFEDVELQMVASVVQAARAKIRDRLVREIQDAKRASAAEVEVATKQRLTAEGEAQREREKRIDIDTRRMHVEEALASTQRILDSERAAHAEAESKLRGCQSDLCLATERLRMVENEVTKERNERVLLEQKLKDVERTNLETERSLALERHNLELMRTKEVIQSDKIIAAVLLAALAHENRRIAGGKIEAETRHRLDTERRRTEAETELAEAKLKIEADRDVRSRLNADWVAAQSAVAQAIAAQTKIKEEFEQERRARCAAEKLEEIARDRIADMERSLESERESRINMESKLKEEGFAKAEMVERFQKAKQDIALEHDGRLKAQERLRSVGLAFENLNRTCEFQQDALRDVNQTLEKERGCLKLVMDNLEKAKSEIQRERDSKFMAEDRLQQIERALMRAEGQYAAEKEAHYKADATVEEEKIAAAAEKTRRLAAERETTKEQAARYSAEAQLQRVAEKLADAKDQLVMEHNNFTEAKKTIGEMEFTLAKVRKTVADVEESLLREMDLRTAAEHREAIVQNLLVQEAANRQKAETALADIRIECKDPFIDALMVVESEHERRKLFFTTLTKGQASMPTQKVSSPEGCSSGEPAEPHSEASQSGATGKQASKRAKKRSRKNEQEVIDDDAEPSMKRACGSSDQLKNGPSGGKKGTTRYLVGDGRQSKKHPCPTPDCHKVFDRPHRLKKHLSQGKCGPAGTARKQTVSIGKSAAAAGPTQKSISIPNPDSQLTCKFQSYPGSSATPSYVYMPYAFHAYAAPPIFFNPLTAPQPSPSAIIDVPTQPSHSLMVPEESETSSGSTVQSTSVSQETIAIDSYLEDAGPNHDEDDQRGTTPLDQATDETVGLNEHVRSGRNSSPESKQDTPSVPQQPDVSNSHDAVERSEEGIPTENREHLASDASASETSDTLLATSTASNHIATDDQESGGNNCDSQCQTRDATDVAKECQTLGNGDQLQFIVSVLQSALAKTRVQLDRESDRSANIEDAKRASAAEVEAANKRLHAAEEEVQREREMRIEIDTRRMQAEETMTSIQRNLDSEMAARAAAESTLQSHLSDLCLTTARLQTAESEVTKERDEKMLLEQKLQDLQSRMVETEQSLAVERDSSERMRTEEAIQRDKLTAAVLLASLTHENRRAVEENLEIEQKLRLDMEHHVNETEKELADAKRKIEADCEIRSRLNADLVAAQSAVTRAVAAQTKVEEELEQERNARSATEKLVETTRDAVADLERNIESERESRLTMESKLKEKDVAMTAMVERFENAKREIALEHDEQLKAEERLKCMEAAFEKLNRNWEVQQDALRDVNQTLEKERGSLNLANDKLIEAEAEIQRERASKLLAEDRLQRVEQALKRAEGQYAAEKEAHYTTDAALIVEQIAVADEKTRRLAAERKTAKEIAAKLGAEAQLQQLSKQLDDMKDQLATEHDKLARARETTREMVSTLAQNRKMVDDAGKSLLGEKHLRAAAERHQVIVQEKLIQESANRRKAENALADMRNELLLYDHDKPPGTVTVDDVISDVGEIGFKAPMKDHIRITPEGQVHLWWITTNDEHKTFCDTLQQKFRDFQRRKARNEIRESLDVRDFNIPDWGFNPREVHNQAPLPDQANKDQNIPVSIGRRSSESCPVDDDSDTPRKRKKRSKSIKKTTGDGPTPVSEAWKDDESDAPRKRKKRSGPVKKKTTGDGATPASEASKDPSSSHSNHSPSDPETENNCLNDPPPSAVSNPREGTLVAIEPILGKESLQREPETSTRSETVGYGILAGDGKATCNGISDLLVPPEAEERIPISQLQNAHPTSPVPCEGNAVVMDHDTDQGHRLYLQDMDTSLDTVLRVVHDCIVRELNDLKDARRAAESAKTLASEKCRIAQDEVDQERVRRCDAEKERRAVQELLDESEHVLESEREAHAGTKITLQTEQSKLAAANEGRQAAELDRNEANERFNGLTLAYADAHCQLRRERSLRCDVTHRLNISEMALAEAKRQFSTQKDKETLLYEQLAFEQSELSDASEERKKIQEALNCEREERLKAEERYATAQETLCDSQRRLNDEVNVCQQKEAMLQEELVVKAALIEHHRVTETELVAEREKIQMALNCEKEERLKAQERHATAQETLCDTRRRLNDEENVRRQKEALLEEELVVKAALIEHHRVTEAELVVERQARAKAEQARHGVEEQLARCQVAERTASTKIQELLDEQRATAVELNEQKQMAEETLKQERDRRIEAEEQLQRALEALNLAKDEVATESAAREQADAVLSAERDKLRSSDDELTRERSARVEAERRLQEALDKVANAECQAAKERMEHAKLEDALRITVQQAKSAATIKHAEGDRSEHDLQSKAKNDSEEGSLKELLASEREKRRTAETMLASVRRECSAPFLVPALLDIFLNLVATADGSPA</sequence>
<feature type="region of interest" description="Disordered" evidence="2">
    <location>
        <begin position="1194"/>
        <end position="1233"/>
    </location>
</feature>
<feature type="compositionally biased region" description="Basic residues" evidence="2">
    <location>
        <begin position="2138"/>
        <end position="2148"/>
    </location>
</feature>
<feature type="coiled-coil region" evidence="1">
    <location>
        <begin position="858"/>
        <end position="916"/>
    </location>
</feature>
<feature type="coiled-coil region" evidence="1">
    <location>
        <begin position="952"/>
        <end position="979"/>
    </location>
</feature>
<reference evidence="3 4" key="1">
    <citation type="submission" date="2018-06" db="EMBL/GenBank/DDBJ databases">
        <title>A transcriptomic atlas of mushroom development highlights an independent origin of complex multicellularity.</title>
        <authorList>
            <consortium name="DOE Joint Genome Institute"/>
            <person name="Krizsan K."/>
            <person name="Almasi E."/>
            <person name="Merenyi Z."/>
            <person name="Sahu N."/>
            <person name="Viragh M."/>
            <person name="Koszo T."/>
            <person name="Mondo S."/>
            <person name="Kiss B."/>
            <person name="Balint B."/>
            <person name="Kues U."/>
            <person name="Barry K."/>
            <person name="Hegedus J.C."/>
            <person name="Henrissat B."/>
            <person name="Johnson J."/>
            <person name="Lipzen A."/>
            <person name="Ohm R."/>
            <person name="Nagy I."/>
            <person name="Pangilinan J."/>
            <person name="Yan J."/>
            <person name="Xiong Y."/>
            <person name="Grigoriev I.V."/>
            <person name="Hibbett D.S."/>
            <person name="Nagy L.G."/>
        </authorList>
    </citation>
    <scope>NUCLEOTIDE SEQUENCE [LARGE SCALE GENOMIC DNA]</scope>
    <source>
        <strain evidence="3 4">SZMC22713</strain>
    </source>
</reference>
<feature type="compositionally biased region" description="Basic residues" evidence="2">
    <location>
        <begin position="1115"/>
        <end position="1124"/>
    </location>
</feature>
<feature type="coiled-coil region" evidence="1">
    <location>
        <begin position="1779"/>
        <end position="1869"/>
    </location>
</feature>
<feature type="compositionally biased region" description="Low complexity" evidence="2">
    <location>
        <begin position="1301"/>
        <end position="1316"/>
    </location>
</feature>
<protein>
    <submittedName>
        <fullName evidence="3">Uncharacterized protein</fullName>
    </submittedName>
</protein>
<feature type="compositionally biased region" description="Low complexity" evidence="2">
    <location>
        <begin position="2198"/>
        <end position="2210"/>
    </location>
</feature>
<feature type="compositionally biased region" description="Low complexity" evidence="2">
    <location>
        <begin position="1402"/>
        <end position="1412"/>
    </location>
</feature>
<feature type="compositionally biased region" description="Polar residues" evidence="2">
    <location>
        <begin position="107"/>
        <end position="128"/>
    </location>
</feature>
<feature type="region of interest" description="Disordered" evidence="2">
    <location>
        <begin position="2099"/>
        <end position="2230"/>
    </location>
</feature>
<feature type="compositionally biased region" description="Polar residues" evidence="2">
    <location>
        <begin position="373"/>
        <end position="399"/>
    </location>
</feature>
<dbReference type="Proteomes" id="UP000294933">
    <property type="component" value="Unassembled WGS sequence"/>
</dbReference>
<keyword evidence="4" id="KW-1185">Reference proteome</keyword>
<dbReference type="VEuPathDB" id="FungiDB:BD410DRAFT_823802"/>
<feature type="compositionally biased region" description="Polar residues" evidence="2">
    <location>
        <begin position="1104"/>
        <end position="1114"/>
    </location>
</feature>
<feature type="coiled-coil region" evidence="1">
    <location>
        <begin position="616"/>
        <end position="650"/>
    </location>
</feature>
<feature type="region of interest" description="Disordered" evidence="2">
    <location>
        <begin position="436"/>
        <end position="501"/>
    </location>
</feature>
<feature type="coiled-coil region" evidence="1">
    <location>
        <begin position="700"/>
        <end position="727"/>
    </location>
</feature>
<feature type="compositionally biased region" description="Polar residues" evidence="2">
    <location>
        <begin position="450"/>
        <end position="478"/>
    </location>
</feature>
<name>A0A4R5XHN6_9AGAM</name>
<dbReference type="OrthoDB" id="3070390at2759"/>
<feature type="compositionally biased region" description="Basic and acidic residues" evidence="2">
    <location>
        <begin position="2161"/>
        <end position="2170"/>
    </location>
</feature>
<feature type="coiled-coil region" evidence="1">
    <location>
        <begin position="1569"/>
        <end position="1680"/>
    </location>
</feature>
<feature type="coiled-coil region" evidence="1">
    <location>
        <begin position="1905"/>
        <end position="1939"/>
    </location>
</feature>
<feature type="coiled-coil region" evidence="1">
    <location>
        <begin position="1492"/>
        <end position="1519"/>
    </location>
</feature>
<organism evidence="3 4">
    <name type="scientific">Rickenella mellea</name>
    <dbReference type="NCBI Taxonomy" id="50990"/>
    <lineage>
        <taxon>Eukaryota</taxon>
        <taxon>Fungi</taxon>
        <taxon>Dikarya</taxon>
        <taxon>Basidiomycota</taxon>
        <taxon>Agaricomycotina</taxon>
        <taxon>Agaricomycetes</taxon>
        <taxon>Hymenochaetales</taxon>
        <taxon>Rickenellaceae</taxon>
        <taxon>Rickenella</taxon>
    </lineage>
</organism>
<evidence type="ECO:0000313" key="4">
    <source>
        <dbReference type="Proteomes" id="UP000294933"/>
    </source>
</evidence>
<feature type="compositionally biased region" description="Polar residues" evidence="2">
    <location>
        <begin position="1358"/>
        <end position="1382"/>
    </location>
</feature>
<feature type="compositionally biased region" description="Basic residues" evidence="2">
    <location>
        <begin position="2171"/>
        <end position="2183"/>
    </location>
</feature>
<feature type="compositionally biased region" description="Polar residues" evidence="2">
    <location>
        <begin position="1223"/>
        <end position="1233"/>
    </location>
</feature>